<accession>A0A1W2B4A0</accession>
<dbReference type="STRING" id="475255.SAMN04488101_10275"/>
<evidence type="ECO:0000313" key="9">
    <source>
        <dbReference type="Proteomes" id="UP000192678"/>
    </source>
</evidence>
<feature type="domain" description="Large ribosomal subunit protein uL30-like ferredoxin-like fold" evidence="7">
    <location>
        <begin position="4"/>
        <end position="54"/>
    </location>
</feature>
<proteinExistence type="inferred from homology"/>
<keyword evidence="9" id="KW-1185">Reference proteome</keyword>
<dbReference type="PROSITE" id="PS00634">
    <property type="entry name" value="RIBOSOMAL_L30"/>
    <property type="match status" value="1"/>
</dbReference>
<evidence type="ECO:0000256" key="1">
    <source>
        <dbReference type="ARBA" id="ARBA00007594"/>
    </source>
</evidence>
<dbReference type="PANTHER" id="PTHR15892">
    <property type="entry name" value="MITOCHONDRIAL RIBOSOMAL PROTEIN L30"/>
    <property type="match status" value="1"/>
</dbReference>
<dbReference type="GO" id="GO:0003735">
    <property type="term" value="F:structural constituent of ribosome"/>
    <property type="evidence" value="ECO:0007669"/>
    <property type="project" value="InterPro"/>
</dbReference>
<evidence type="ECO:0000256" key="2">
    <source>
        <dbReference type="ARBA" id="ARBA00011838"/>
    </source>
</evidence>
<sequence>MAKIKITQIKSIIDRSERQKRTMQALGLRKMNQSVEVEATAAIIGMVRKVNHLIAIESI</sequence>
<dbReference type="InterPro" id="IPR016082">
    <property type="entry name" value="Ribosomal_uL30_ferredoxin-like"/>
</dbReference>
<dbReference type="Proteomes" id="UP000192678">
    <property type="component" value="Unassembled WGS sequence"/>
</dbReference>
<dbReference type="GO" id="GO:0022625">
    <property type="term" value="C:cytosolic large ribosomal subunit"/>
    <property type="evidence" value="ECO:0007669"/>
    <property type="project" value="TreeGrafter"/>
</dbReference>
<dbReference type="GO" id="GO:0006412">
    <property type="term" value="P:translation"/>
    <property type="evidence" value="ECO:0007669"/>
    <property type="project" value="UniProtKB-UniRule"/>
</dbReference>
<keyword evidence="3 5" id="KW-0689">Ribosomal protein</keyword>
<dbReference type="OrthoDB" id="9812790at2"/>
<evidence type="ECO:0000256" key="4">
    <source>
        <dbReference type="ARBA" id="ARBA00023274"/>
    </source>
</evidence>
<dbReference type="PIRSF" id="PIRSF002211">
    <property type="entry name" value="Ribosomal_L30_bac-type"/>
    <property type="match status" value="1"/>
</dbReference>
<dbReference type="AlphaFoldDB" id="A0A1W2B4A0"/>
<dbReference type="Gene3D" id="3.30.1390.20">
    <property type="entry name" value="Ribosomal protein L30, ferredoxin-like fold domain"/>
    <property type="match status" value="1"/>
</dbReference>
<comment type="subunit">
    <text evidence="2 5">Part of the 50S ribosomal subunit.</text>
</comment>
<evidence type="ECO:0000256" key="6">
    <source>
        <dbReference type="RuleBase" id="RU003734"/>
    </source>
</evidence>
<protein>
    <recommendedName>
        <fullName evidence="5">Large ribosomal subunit protein uL30</fullName>
    </recommendedName>
</protein>
<dbReference type="InterPro" id="IPR036919">
    <property type="entry name" value="Ribo_uL30_ferredoxin-like_sf"/>
</dbReference>
<name>A0A1W2B4A0_9SPHI</name>
<keyword evidence="4 5" id="KW-0687">Ribonucleoprotein</keyword>
<organism evidence="8 9">
    <name type="scientific">Pedobacter nyackensis</name>
    <dbReference type="NCBI Taxonomy" id="475255"/>
    <lineage>
        <taxon>Bacteria</taxon>
        <taxon>Pseudomonadati</taxon>
        <taxon>Bacteroidota</taxon>
        <taxon>Sphingobacteriia</taxon>
        <taxon>Sphingobacteriales</taxon>
        <taxon>Sphingobacteriaceae</taxon>
        <taxon>Pedobacter</taxon>
    </lineage>
</organism>
<dbReference type="EMBL" id="FWYB01000002">
    <property type="protein sequence ID" value="SMC67581.1"/>
    <property type="molecule type" value="Genomic_DNA"/>
</dbReference>
<dbReference type="PANTHER" id="PTHR15892:SF2">
    <property type="entry name" value="LARGE RIBOSOMAL SUBUNIT PROTEIN UL30M"/>
    <property type="match status" value="1"/>
</dbReference>
<evidence type="ECO:0000259" key="7">
    <source>
        <dbReference type="Pfam" id="PF00327"/>
    </source>
</evidence>
<evidence type="ECO:0000256" key="5">
    <source>
        <dbReference type="HAMAP-Rule" id="MF_01371"/>
    </source>
</evidence>
<evidence type="ECO:0000256" key="3">
    <source>
        <dbReference type="ARBA" id="ARBA00022980"/>
    </source>
</evidence>
<dbReference type="CDD" id="cd01658">
    <property type="entry name" value="Ribosomal_L30"/>
    <property type="match status" value="1"/>
</dbReference>
<dbReference type="Pfam" id="PF00327">
    <property type="entry name" value="Ribosomal_L30"/>
    <property type="match status" value="1"/>
</dbReference>
<dbReference type="RefSeq" id="WP_084287521.1">
    <property type="nucleotide sequence ID" value="NZ_FWYB01000002.1"/>
</dbReference>
<reference evidence="8 9" key="1">
    <citation type="submission" date="2017-04" db="EMBL/GenBank/DDBJ databases">
        <authorList>
            <person name="Afonso C.L."/>
            <person name="Miller P.J."/>
            <person name="Scott M.A."/>
            <person name="Spackman E."/>
            <person name="Goraichik I."/>
            <person name="Dimitrov K.M."/>
            <person name="Suarez D.L."/>
            <person name="Swayne D.E."/>
        </authorList>
    </citation>
    <scope>NUCLEOTIDE SEQUENCE [LARGE SCALE GENOMIC DNA]</scope>
    <source>
        <strain evidence="8 9">DSM 19625</strain>
    </source>
</reference>
<dbReference type="InterPro" id="IPR005996">
    <property type="entry name" value="Ribosomal_uL30_bac-type"/>
</dbReference>
<dbReference type="SUPFAM" id="SSF55129">
    <property type="entry name" value="Ribosomal protein L30p/L7e"/>
    <property type="match status" value="1"/>
</dbReference>
<gene>
    <name evidence="5" type="primary">rpmD</name>
    <name evidence="8" type="ORF">SAMN04488101_10275</name>
</gene>
<comment type="similarity">
    <text evidence="1 5 6">Belongs to the universal ribosomal protein uL30 family.</text>
</comment>
<dbReference type="InterPro" id="IPR018038">
    <property type="entry name" value="Ribosomal_uL30_CS"/>
</dbReference>
<evidence type="ECO:0000313" key="8">
    <source>
        <dbReference type="EMBL" id="SMC67581.1"/>
    </source>
</evidence>
<dbReference type="NCBIfam" id="TIGR01308">
    <property type="entry name" value="rpmD_bact"/>
    <property type="match status" value="1"/>
</dbReference>
<dbReference type="HAMAP" id="MF_01371_B">
    <property type="entry name" value="Ribosomal_uL30_B"/>
    <property type="match status" value="1"/>
</dbReference>